<dbReference type="InterPro" id="IPR023765">
    <property type="entry name" value="SBP_5_CS"/>
</dbReference>
<sequence>MKKIGMLLLAAVTALLVTAGGATASSGGTFVFCAPYGGDLFSLDMHKTSRTQDYIVGLNINRSLYKWDADQSKPVLDLATDVKVSADGKTYTFTLRKNVKFHNGRTLTADDVIWSYNRIAQPETTSSAASYIANIDGAEAVIAGKAKTITGLSKVDDYTVKMTLKHPVAIGYSLCKVETAIVPREAIEGKEAAFSTNPVGCGPFKFVKWVRGSEVILEKFDGYFEPGKPYIDKLVYKIMPEGAARDIAFRAGELDANIVGASQYPIYQRDPEIKDHMIEVAEMYTRIIGFNSEFKPFADKRVRQAINHAINAELIIKKLLKNKAVPATGYLPTSSPAYEKAMKGYEYNLARAKELMKEAGYEDGFTFECIATANKSWGVGIVESLIPFMKRINITIKPQQLEGAALGERCRTGKFDAFIWSIESGPDPLETLNRFRSTTPRSAGNYTAYANADYDKALDKAAAASSEAERIEWVKKANRILFEDAPFWFFNYNKAIIAYHPWVHGIKPVAIEMMLQDFTNLKLDDSSPRK</sequence>
<keyword evidence="2 3" id="KW-0732">Signal</keyword>
<feature type="chain" id="PRO_5011602547" evidence="3">
    <location>
        <begin position="25"/>
        <end position="530"/>
    </location>
</feature>
<dbReference type="PROSITE" id="PS01040">
    <property type="entry name" value="SBP_BACTERIAL_5"/>
    <property type="match status" value="1"/>
</dbReference>
<dbReference type="InterPro" id="IPR000914">
    <property type="entry name" value="SBP_5_dom"/>
</dbReference>
<dbReference type="Gene3D" id="3.10.105.10">
    <property type="entry name" value="Dipeptide-binding Protein, Domain 3"/>
    <property type="match status" value="1"/>
</dbReference>
<dbReference type="Pfam" id="PF00496">
    <property type="entry name" value="SBP_bac_5"/>
    <property type="match status" value="1"/>
</dbReference>
<dbReference type="STRING" id="419481.SAMN05216233_10873"/>
<name>A0A1G5FHE4_9BACT</name>
<dbReference type="PANTHER" id="PTHR30290:SF83">
    <property type="entry name" value="ABC TRANSPORTER SUBSTRATE-BINDING PROTEIN"/>
    <property type="match status" value="1"/>
</dbReference>
<organism evidence="5 6">
    <name type="scientific">Desulfoluna spongiiphila</name>
    <dbReference type="NCBI Taxonomy" id="419481"/>
    <lineage>
        <taxon>Bacteria</taxon>
        <taxon>Pseudomonadati</taxon>
        <taxon>Thermodesulfobacteriota</taxon>
        <taxon>Desulfobacteria</taxon>
        <taxon>Desulfobacterales</taxon>
        <taxon>Desulfolunaceae</taxon>
        <taxon>Desulfoluna</taxon>
    </lineage>
</organism>
<gene>
    <name evidence="5" type="ORF">SAMN05216233_10873</name>
</gene>
<dbReference type="PIRSF" id="PIRSF002741">
    <property type="entry name" value="MppA"/>
    <property type="match status" value="1"/>
</dbReference>
<accession>A0A1G5FHE4</accession>
<protein>
    <submittedName>
        <fullName evidence="5">Peptide/nickel transport system substrate-binding protein</fullName>
    </submittedName>
</protein>
<feature type="domain" description="Solute-binding protein family 5" evidence="4">
    <location>
        <begin position="73"/>
        <end position="440"/>
    </location>
</feature>
<comment type="similarity">
    <text evidence="1">Belongs to the bacterial solute-binding protein 5 family.</text>
</comment>
<keyword evidence="6" id="KW-1185">Reference proteome</keyword>
<evidence type="ECO:0000313" key="5">
    <source>
        <dbReference type="EMBL" id="SCY38676.1"/>
    </source>
</evidence>
<feature type="signal peptide" evidence="3">
    <location>
        <begin position="1"/>
        <end position="24"/>
    </location>
</feature>
<evidence type="ECO:0000259" key="4">
    <source>
        <dbReference type="Pfam" id="PF00496"/>
    </source>
</evidence>
<reference evidence="5 6" key="1">
    <citation type="submission" date="2016-10" db="EMBL/GenBank/DDBJ databases">
        <authorList>
            <person name="de Groot N.N."/>
        </authorList>
    </citation>
    <scope>NUCLEOTIDE SEQUENCE [LARGE SCALE GENOMIC DNA]</scope>
    <source>
        <strain evidence="5 6">AA1</strain>
    </source>
</reference>
<dbReference type="OrthoDB" id="9772924at2"/>
<dbReference type="GO" id="GO:0015833">
    <property type="term" value="P:peptide transport"/>
    <property type="evidence" value="ECO:0007669"/>
    <property type="project" value="TreeGrafter"/>
</dbReference>
<dbReference type="GO" id="GO:0043190">
    <property type="term" value="C:ATP-binding cassette (ABC) transporter complex"/>
    <property type="evidence" value="ECO:0007669"/>
    <property type="project" value="InterPro"/>
</dbReference>
<evidence type="ECO:0000256" key="3">
    <source>
        <dbReference type="SAM" id="SignalP"/>
    </source>
</evidence>
<dbReference type="CDD" id="cd00995">
    <property type="entry name" value="PBP2_NikA_DppA_OppA_like"/>
    <property type="match status" value="1"/>
</dbReference>
<proteinExistence type="inferred from homology"/>
<dbReference type="SUPFAM" id="SSF53850">
    <property type="entry name" value="Periplasmic binding protein-like II"/>
    <property type="match status" value="1"/>
</dbReference>
<dbReference type="InterPro" id="IPR030678">
    <property type="entry name" value="Peptide/Ni-bd"/>
</dbReference>
<dbReference type="GO" id="GO:0030288">
    <property type="term" value="C:outer membrane-bounded periplasmic space"/>
    <property type="evidence" value="ECO:0007669"/>
    <property type="project" value="UniProtKB-ARBA"/>
</dbReference>
<evidence type="ECO:0000256" key="1">
    <source>
        <dbReference type="ARBA" id="ARBA00005695"/>
    </source>
</evidence>
<dbReference type="Gene3D" id="3.40.190.10">
    <property type="entry name" value="Periplasmic binding protein-like II"/>
    <property type="match status" value="1"/>
</dbReference>
<dbReference type="GO" id="GO:1904680">
    <property type="term" value="F:peptide transmembrane transporter activity"/>
    <property type="evidence" value="ECO:0007669"/>
    <property type="project" value="TreeGrafter"/>
</dbReference>
<dbReference type="EMBL" id="FMUX01000008">
    <property type="protein sequence ID" value="SCY38676.1"/>
    <property type="molecule type" value="Genomic_DNA"/>
</dbReference>
<dbReference type="Proteomes" id="UP000198870">
    <property type="component" value="Unassembled WGS sequence"/>
</dbReference>
<evidence type="ECO:0000313" key="6">
    <source>
        <dbReference type="Proteomes" id="UP000198870"/>
    </source>
</evidence>
<dbReference type="PANTHER" id="PTHR30290">
    <property type="entry name" value="PERIPLASMIC BINDING COMPONENT OF ABC TRANSPORTER"/>
    <property type="match status" value="1"/>
</dbReference>
<dbReference type="AlphaFoldDB" id="A0A1G5FHE4"/>
<evidence type="ECO:0000256" key="2">
    <source>
        <dbReference type="ARBA" id="ARBA00022729"/>
    </source>
</evidence>
<dbReference type="RefSeq" id="WP_092210936.1">
    <property type="nucleotide sequence ID" value="NZ_FMUX01000008.1"/>
</dbReference>
<dbReference type="Gene3D" id="3.90.76.10">
    <property type="entry name" value="Dipeptide-binding Protein, Domain 1"/>
    <property type="match status" value="1"/>
</dbReference>
<dbReference type="InterPro" id="IPR039424">
    <property type="entry name" value="SBP_5"/>
</dbReference>